<reference evidence="1" key="2">
    <citation type="journal article" date="2016" name="G3 (Bethesda)">
        <title>Genome Evolution in Three Species of Cactophilic Drosophila.</title>
        <authorList>
            <person name="Sanchez-Flores A."/>
            <person name="Penazola F."/>
            <person name="Carpinteyro-Ponce J."/>
            <person name="Nazario-Yepiz N."/>
            <person name="Abreu-Goodger C."/>
            <person name="Machado C.A."/>
            <person name="Markow T.A."/>
        </authorList>
    </citation>
    <scope>NUCLEOTIDE SEQUENCE [LARGE SCALE GENOMIC DNA]</scope>
</reference>
<evidence type="ECO:0000313" key="2">
    <source>
        <dbReference type="RefSeq" id="XP_017857668.1"/>
    </source>
</evidence>
<evidence type="ECO:0000313" key="1">
    <source>
        <dbReference type="Proteomes" id="UP000694904"/>
    </source>
</evidence>
<name>A0ABM1NRT2_DROAR</name>
<dbReference type="GeneID" id="108610220"/>
<reference evidence="1" key="1">
    <citation type="journal article" date="1997" name="Nucleic Acids Res.">
        <title>tRNAscan-SE: a program for improved detection of transfer RNA genes in genomic sequence.</title>
        <authorList>
            <person name="Lowe T.M."/>
            <person name="Eddy S.R."/>
        </authorList>
    </citation>
    <scope>NUCLEOTIDE SEQUENCE [LARGE SCALE GENOMIC DNA]</scope>
</reference>
<accession>A0ABM1NRT2</accession>
<protein>
    <submittedName>
        <fullName evidence="2">Uncharacterized protein LOC108610220</fullName>
    </submittedName>
</protein>
<organism evidence="1 2">
    <name type="scientific">Drosophila arizonae</name>
    <name type="common">Fruit fly</name>
    <dbReference type="NCBI Taxonomy" id="7263"/>
    <lineage>
        <taxon>Eukaryota</taxon>
        <taxon>Metazoa</taxon>
        <taxon>Ecdysozoa</taxon>
        <taxon>Arthropoda</taxon>
        <taxon>Hexapoda</taxon>
        <taxon>Insecta</taxon>
        <taxon>Pterygota</taxon>
        <taxon>Neoptera</taxon>
        <taxon>Endopterygota</taxon>
        <taxon>Diptera</taxon>
        <taxon>Brachycera</taxon>
        <taxon>Muscomorpha</taxon>
        <taxon>Ephydroidea</taxon>
        <taxon>Drosophilidae</taxon>
        <taxon>Drosophila</taxon>
    </lineage>
</organism>
<gene>
    <name evidence="2" type="primary">LOC108610220</name>
</gene>
<dbReference type="RefSeq" id="XP_017857668.1">
    <property type="nucleotide sequence ID" value="XM_018002179.1"/>
</dbReference>
<proteinExistence type="predicted"/>
<keyword evidence="1" id="KW-1185">Reference proteome</keyword>
<reference evidence="2" key="3">
    <citation type="submission" date="2025-08" db="UniProtKB">
        <authorList>
            <consortium name="RefSeq"/>
        </authorList>
    </citation>
    <scope>IDENTIFICATION</scope>
    <source>
        <tissue evidence="2">Whole organism</tissue>
    </source>
</reference>
<dbReference type="Proteomes" id="UP000694904">
    <property type="component" value="Chromosome 2"/>
</dbReference>
<sequence>MALIYHDATIKTSIDLVLTVLDEIGKGIPFCQLVNYFSARIGFPADVCNTIVQEALECGMEKKAIIKMRSHYYLTPPRRLRNPRARDRFIDFCSIVKYRRKLKARRTRPNRAKPASV</sequence>